<comment type="cofactor">
    <cofactor evidence="1">
        <name>pyridoxal 5'-phosphate</name>
        <dbReference type="ChEBI" id="CHEBI:597326"/>
    </cofactor>
</comment>
<evidence type="ECO:0000256" key="5">
    <source>
        <dbReference type="ARBA" id="ARBA00023239"/>
    </source>
</evidence>
<proteinExistence type="predicted"/>
<dbReference type="InterPro" id="IPR004839">
    <property type="entry name" value="Aminotransferase_I/II_large"/>
</dbReference>
<dbReference type="GO" id="GO:0016829">
    <property type="term" value="F:lyase activity"/>
    <property type="evidence" value="ECO:0007669"/>
    <property type="project" value="UniProtKB-KW"/>
</dbReference>
<evidence type="ECO:0000256" key="4">
    <source>
        <dbReference type="ARBA" id="ARBA00022898"/>
    </source>
</evidence>
<dbReference type="AlphaFoldDB" id="A0AAV2EQK4"/>
<dbReference type="EMBL" id="OZ034818">
    <property type="protein sequence ID" value="CAL1388278.1"/>
    <property type="molecule type" value="Genomic_DNA"/>
</dbReference>
<evidence type="ECO:0000259" key="7">
    <source>
        <dbReference type="Pfam" id="PF00155"/>
    </source>
</evidence>
<protein>
    <recommendedName>
        <fullName evidence="7">Aminotransferase class I/classII large domain-containing protein</fullName>
    </recommendedName>
</protein>
<dbReference type="PRINTS" id="PR00753">
    <property type="entry name" value="ACCSYNTHASE"/>
</dbReference>
<feature type="region of interest" description="Disordered" evidence="6">
    <location>
        <begin position="55"/>
        <end position="81"/>
    </location>
</feature>
<dbReference type="PANTHER" id="PTHR43795:SF6">
    <property type="entry name" value="1-AMINOCYCLOPROPANE-1-CARBOXYLATE SYNTHASE 6"/>
    <property type="match status" value="1"/>
</dbReference>
<dbReference type="Proteomes" id="UP001497516">
    <property type="component" value="Chromosome 5"/>
</dbReference>
<dbReference type="PANTHER" id="PTHR43795">
    <property type="entry name" value="BIFUNCTIONAL ASPARTATE AMINOTRANSFERASE AND GLUTAMATE/ASPARTATE-PREPHENATE AMINOTRANSFERASE-RELATED"/>
    <property type="match status" value="1"/>
</dbReference>
<evidence type="ECO:0000313" key="9">
    <source>
        <dbReference type="Proteomes" id="UP001497516"/>
    </source>
</evidence>
<evidence type="ECO:0000256" key="1">
    <source>
        <dbReference type="ARBA" id="ARBA00001933"/>
    </source>
</evidence>
<organism evidence="8 9">
    <name type="scientific">Linum trigynum</name>
    <dbReference type="NCBI Taxonomy" id="586398"/>
    <lineage>
        <taxon>Eukaryota</taxon>
        <taxon>Viridiplantae</taxon>
        <taxon>Streptophyta</taxon>
        <taxon>Embryophyta</taxon>
        <taxon>Tracheophyta</taxon>
        <taxon>Spermatophyta</taxon>
        <taxon>Magnoliopsida</taxon>
        <taxon>eudicotyledons</taxon>
        <taxon>Gunneridae</taxon>
        <taxon>Pentapetalae</taxon>
        <taxon>rosids</taxon>
        <taxon>fabids</taxon>
        <taxon>Malpighiales</taxon>
        <taxon>Linaceae</taxon>
        <taxon>Linum</taxon>
    </lineage>
</organism>
<name>A0AAV2EQK4_9ROSI</name>
<sequence>MAKLNNIRVKGLLLTKPSNPLGMIIDGDSLRSIAAFTNEKNIHLICDEIYFTTSSASPTTSAWPRSSTRTGGAAAARTVST</sequence>
<reference evidence="8 9" key="1">
    <citation type="submission" date="2024-04" db="EMBL/GenBank/DDBJ databases">
        <authorList>
            <person name="Fracassetti M."/>
        </authorList>
    </citation>
    <scope>NUCLEOTIDE SEQUENCE [LARGE SCALE GENOMIC DNA]</scope>
</reference>
<feature type="domain" description="Aminotransferase class I/classII large" evidence="7">
    <location>
        <begin position="4"/>
        <end position="69"/>
    </location>
</feature>
<dbReference type="InterPro" id="IPR050478">
    <property type="entry name" value="Ethylene_sulfur-biosynth"/>
</dbReference>
<dbReference type="InterPro" id="IPR015421">
    <property type="entry name" value="PyrdxlP-dep_Trfase_major"/>
</dbReference>
<dbReference type="Gene3D" id="3.40.640.10">
    <property type="entry name" value="Type I PLP-dependent aspartate aminotransferase-like (Major domain)"/>
    <property type="match status" value="1"/>
</dbReference>
<keyword evidence="5" id="KW-0456">Lyase</keyword>
<keyword evidence="9" id="KW-1185">Reference proteome</keyword>
<dbReference type="GO" id="GO:0006520">
    <property type="term" value="P:amino acid metabolic process"/>
    <property type="evidence" value="ECO:0007669"/>
    <property type="project" value="TreeGrafter"/>
</dbReference>
<keyword evidence="4" id="KW-0663">Pyridoxal phosphate</keyword>
<gene>
    <name evidence="8" type="ORF">LTRI10_LOCUS29213</name>
</gene>
<evidence type="ECO:0000313" key="8">
    <source>
        <dbReference type="EMBL" id="CAL1388278.1"/>
    </source>
</evidence>
<dbReference type="InterPro" id="IPR015424">
    <property type="entry name" value="PyrdxlP-dep_Trfase"/>
</dbReference>
<dbReference type="Pfam" id="PF00155">
    <property type="entry name" value="Aminotran_1_2"/>
    <property type="match status" value="1"/>
</dbReference>
<dbReference type="GO" id="GO:0008483">
    <property type="term" value="F:transaminase activity"/>
    <property type="evidence" value="ECO:0007669"/>
    <property type="project" value="TreeGrafter"/>
</dbReference>
<evidence type="ECO:0000256" key="3">
    <source>
        <dbReference type="ARBA" id="ARBA00022691"/>
    </source>
</evidence>
<evidence type="ECO:0000256" key="2">
    <source>
        <dbReference type="ARBA" id="ARBA00011738"/>
    </source>
</evidence>
<accession>A0AAV2EQK4</accession>
<dbReference type="SUPFAM" id="SSF53383">
    <property type="entry name" value="PLP-dependent transferases"/>
    <property type="match status" value="1"/>
</dbReference>
<evidence type="ECO:0000256" key="6">
    <source>
        <dbReference type="SAM" id="MobiDB-lite"/>
    </source>
</evidence>
<dbReference type="GO" id="GO:0030170">
    <property type="term" value="F:pyridoxal phosphate binding"/>
    <property type="evidence" value="ECO:0007669"/>
    <property type="project" value="InterPro"/>
</dbReference>
<keyword evidence="3" id="KW-0949">S-adenosyl-L-methionine</keyword>
<comment type="subunit">
    <text evidence="2">Homodimer.</text>
</comment>